<dbReference type="EC" id="1.11.1.29" evidence="2"/>
<dbReference type="PANTHER" id="PTHR42830">
    <property type="entry name" value="OSMOTICALLY INDUCIBLE FAMILY PROTEIN"/>
    <property type="match status" value="1"/>
</dbReference>
<dbReference type="GO" id="GO:0004601">
    <property type="term" value="F:peroxidase activity"/>
    <property type="evidence" value="ECO:0007669"/>
    <property type="project" value="UniProtKB-KW"/>
</dbReference>
<dbReference type="SUPFAM" id="SSF82784">
    <property type="entry name" value="OsmC-like"/>
    <property type="match status" value="1"/>
</dbReference>
<organism evidence="2 3">
    <name type="scientific">Saccharopolyspora rosea</name>
    <dbReference type="NCBI Taxonomy" id="524884"/>
    <lineage>
        <taxon>Bacteria</taxon>
        <taxon>Bacillati</taxon>
        <taxon>Actinomycetota</taxon>
        <taxon>Actinomycetes</taxon>
        <taxon>Pseudonocardiales</taxon>
        <taxon>Pseudonocardiaceae</taxon>
        <taxon>Saccharopolyspora</taxon>
    </lineage>
</organism>
<feature type="region of interest" description="Disordered" evidence="1">
    <location>
        <begin position="1"/>
        <end position="47"/>
    </location>
</feature>
<keyword evidence="3" id="KW-1185">Reference proteome</keyword>
<gene>
    <name evidence="2" type="ORF">ACFQ16_01460</name>
</gene>
<dbReference type="RefSeq" id="WP_263249979.1">
    <property type="nucleotide sequence ID" value="NZ_BAABLT010000022.1"/>
</dbReference>
<dbReference type="EMBL" id="JBHTIW010000001">
    <property type="protein sequence ID" value="MFD0918399.1"/>
    <property type="molecule type" value="Genomic_DNA"/>
</dbReference>
<dbReference type="InterPro" id="IPR036102">
    <property type="entry name" value="OsmC/Ohrsf"/>
</dbReference>
<dbReference type="InterPro" id="IPR003718">
    <property type="entry name" value="OsmC/Ohr_fam"/>
</dbReference>
<protein>
    <submittedName>
        <fullName evidence="2">OsmC family protein</fullName>
        <ecNumber evidence="2">1.11.1.29</ecNumber>
    </submittedName>
</protein>
<comment type="caution">
    <text evidence="2">The sequence shown here is derived from an EMBL/GenBank/DDBJ whole genome shotgun (WGS) entry which is preliminary data.</text>
</comment>
<sequence length="144" mass="14853">MTDRNATTQWAGDLKSGSGSVKLDSSGAGDFPVTWASRAESPDGRTSPEELIAAAHSACYSMQLSGLLTAAGTPPESIGTSAQVSFGPRGDGFAITGIELTVRARVPGLDEDKFQQAARRAKEICPVSVALAGTAISLQATLER</sequence>
<dbReference type="InterPro" id="IPR052707">
    <property type="entry name" value="OsmC_Ohr_Peroxiredoxin"/>
</dbReference>
<evidence type="ECO:0000256" key="1">
    <source>
        <dbReference type="SAM" id="MobiDB-lite"/>
    </source>
</evidence>
<keyword evidence="2" id="KW-0560">Oxidoreductase</keyword>
<reference evidence="3" key="1">
    <citation type="journal article" date="2019" name="Int. J. Syst. Evol. Microbiol.">
        <title>The Global Catalogue of Microorganisms (GCM) 10K type strain sequencing project: providing services to taxonomists for standard genome sequencing and annotation.</title>
        <authorList>
            <consortium name="The Broad Institute Genomics Platform"/>
            <consortium name="The Broad Institute Genome Sequencing Center for Infectious Disease"/>
            <person name="Wu L."/>
            <person name="Ma J."/>
        </authorList>
    </citation>
    <scope>NUCLEOTIDE SEQUENCE [LARGE SCALE GENOMIC DNA]</scope>
    <source>
        <strain evidence="3">CCUG 56401</strain>
    </source>
</reference>
<evidence type="ECO:0000313" key="3">
    <source>
        <dbReference type="Proteomes" id="UP001597018"/>
    </source>
</evidence>
<accession>A0ABW3FIU5</accession>
<dbReference type="Gene3D" id="3.30.300.20">
    <property type="match status" value="1"/>
</dbReference>
<feature type="compositionally biased region" description="Polar residues" evidence="1">
    <location>
        <begin position="1"/>
        <end position="10"/>
    </location>
</feature>
<dbReference type="Proteomes" id="UP001597018">
    <property type="component" value="Unassembled WGS sequence"/>
</dbReference>
<evidence type="ECO:0000313" key="2">
    <source>
        <dbReference type="EMBL" id="MFD0918399.1"/>
    </source>
</evidence>
<dbReference type="InterPro" id="IPR015946">
    <property type="entry name" value="KH_dom-like_a/b"/>
</dbReference>
<dbReference type="Pfam" id="PF02566">
    <property type="entry name" value="OsmC"/>
    <property type="match status" value="1"/>
</dbReference>
<name>A0ABW3FIU5_9PSEU</name>
<keyword evidence="2" id="KW-0575">Peroxidase</keyword>
<dbReference type="NCBIfam" id="TIGR03562">
    <property type="entry name" value="osmo_induc_OsmC"/>
    <property type="match status" value="1"/>
</dbReference>
<dbReference type="PANTHER" id="PTHR42830:SF1">
    <property type="entry name" value="OSMOTICALLY INDUCIBLE FAMILY PROTEIN"/>
    <property type="match status" value="1"/>
</dbReference>
<dbReference type="InterPro" id="IPR019904">
    <property type="entry name" value="Peroxiredoxin_OsmC"/>
</dbReference>
<proteinExistence type="predicted"/>